<accession>A0A6S6QYR3</accession>
<evidence type="ECO:0000256" key="2">
    <source>
        <dbReference type="ARBA" id="ARBA00022801"/>
    </source>
</evidence>
<keyword evidence="1" id="KW-0540">Nuclease</keyword>
<dbReference type="GO" id="GO:0003677">
    <property type="term" value="F:DNA binding"/>
    <property type="evidence" value="ECO:0007669"/>
    <property type="project" value="InterPro"/>
</dbReference>
<dbReference type="PANTHER" id="PTHR42646">
    <property type="entry name" value="FLAP ENDONUCLEASE XNI"/>
    <property type="match status" value="1"/>
</dbReference>
<sequence>MIRIYDGNNYFRVAVERDPTGLAPRQILEEIKATKDVVIWVWDGKNGNSKRRELYPEYKRNRPPMAEDFRHAMQLMKDLLAHSTAIQIEVPGYEGDDVIATLARRYSPVSIYSNDFDYMQLVAERPGKVFCGANLKAGVEPKYVRLFKTLVGDPSDNIKGVKLFGKKTWDEADKEKLLEAVLRWVHQGVLLESDLPRSSMVDWVEDNLTLVRTYWQIVGFYDVPIDLIEEHTQRGSGDWYRAENLLSEFML</sequence>
<dbReference type="EMBL" id="AP023361">
    <property type="protein sequence ID" value="BCJ91728.1"/>
    <property type="molecule type" value="Genomic_DNA"/>
</dbReference>
<evidence type="ECO:0000256" key="1">
    <source>
        <dbReference type="ARBA" id="ARBA00022722"/>
    </source>
</evidence>
<dbReference type="SMART" id="SM00475">
    <property type="entry name" value="53EXOc"/>
    <property type="match status" value="1"/>
</dbReference>
<dbReference type="InterPro" id="IPR020046">
    <property type="entry name" value="5-3_exonucl_a-hlix_arch_N"/>
</dbReference>
<dbReference type="CDD" id="cd09859">
    <property type="entry name" value="PIN_53EXO"/>
    <property type="match status" value="1"/>
</dbReference>
<dbReference type="InterPro" id="IPR038969">
    <property type="entry name" value="FEN"/>
</dbReference>
<dbReference type="GO" id="GO:0033567">
    <property type="term" value="P:DNA replication, Okazaki fragment processing"/>
    <property type="evidence" value="ECO:0007669"/>
    <property type="project" value="InterPro"/>
</dbReference>
<protein>
    <recommendedName>
        <fullName evidence="3">5'-3' exonuclease domain-containing protein</fullName>
    </recommendedName>
</protein>
<keyword evidence="5" id="KW-1185">Reference proteome</keyword>
<dbReference type="PANTHER" id="PTHR42646:SF2">
    <property type="entry name" value="5'-3' EXONUCLEASE FAMILY PROTEIN"/>
    <property type="match status" value="1"/>
</dbReference>
<dbReference type="SUPFAM" id="SSF88723">
    <property type="entry name" value="PIN domain-like"/>
    <property type="match status" value="1"/>
</dbReference>
<dbReference type="RefSeq" id="WP_222875352.1">
    <property type="nucleotide sequence ID" value="NZ_AP023361.1"/>
</dbReference>
<evidence type="ECO:0000313" key="5">
    <source>
        <dbReference type="Proteomes" id="UP000515317"/>
    </source>
</evidence>
<dbReference type="GO" id="GO:0008409">
    <property type="term" value="F:5'-3' exonuclease activity"/>
    <property type="evidence" value="ECO:0007669"/>
    <property type="project" value="InterPro"/>
</dbReference>
<dbReference type="KEGG" id="tso:IZ6_24630"/>
<keyword evidence="2" id="KW-0378">Hydrolase</keyword>
<dbReference type="Proteomes" id="UP000515317">
    <property type="component" value="Chromosome"/>
</dbReference>
<dbReference type="Pfam" id="PF02739">
    <property type="entry name" value="5_3_exonuc_N"/>
    <property type="match status" value="1"/>
</dbReference>
<dbReference type="AlphaFoldDB" id="A0A6S6QYR3"/>
<dbReference type="InterPro" id="IPR029060">
    <property type="entry name" value="PIN-like_dom_sf"/>
</dbReference>
<evidence type="ECO:0000259" key="3">
    <source>
        <dbReference type="SMART" id="SM00475"/>
    </source>
</evidence>
<evidence type="ECO:0000313" key="4">
    <source>
        <dbReference type="EMBL" id="BCJ91728.1"/>
    </source>
</evidence>
<dbReference type="InterPro" id="IPR002421">
    <property type="entry name" value="5-3_exonuclease"/>
</dbReference>
<gene>
    <name evidence="4" type="ORF">IZ6_24630</name>
</gene>
<dbReference type="Gene3D" id="1.10.150.20">
    <property type="entry name" value="5' to 3' exonuclease, C-terminal subdomain"/>
    <property type="match status" value="1"/>
</dbReference>
<feature type="domain" description="5'-3' exonuclease" evidence="3">
    <location>
        <begin position="4"/>
        <end position="211"/>
    </location>
</feature>
<dbReference type="Gene3D" id="3.40.50.1010">
    <property type="entry name" value="5'-nuclease"/>
    <property type="match status" value="1"/>
</dbReference>
<name>A0A6S6QYR3_9HYPH</name>
<proteinExistence type="predicted"/>
<reference evidence="4 5" key="1">
    <citation type="submission" date="2020-08" db="EMBL/GenBank/DDBJ databases">
        <title>Genome sequence of Rhizobiales bacterium strain IZ6.</title>
        <authorList>
            <person name="Nakai R."/>
            <person name="Naganuma T."/>
        </authorList>
    </citation>
    <scope>NUCLEOTIDE SEQUENCE [LARGE SCALE GENOMIC DNA]</scope>
    <source>
        <strain evidence="4 5">IZ6</strain>
    </source>
</reference>
<dbReference type="GO" id="GO:0017108">
    <property type="term" value="F:5'-flap endonuclease activity"/>
    <property type="evidence" value="ECO:0007669"/>
    <property type="project" value="InterPro"/>
</dbReference>
<organism evidence="4 5">
    <name type="scientific">Terrihabitans soli</name>
    <dbReference type="NCBI Taxonomy" id="708113"/>
    <lineage>
        <taxon>Bacteria</taxon>
        <taxon>Pseudomonadati</taxon>
        <taxon>Pseudomonadota</taxon>
        <taxon>Alphaproteobacteria</taxon>
        <taxon>Hyphomicrobiales</taxon>
        <taxon>Terrihabitans</taxon>
    </lineage>
</organism>
<dbReference type="InterPro" id="IPR036279">
    <property type="entry name" value="5-3_exonuclease_C_sf"/>
</dbReference>
<dbReference type="SUPFAM" id="SSF47807">
    <property type="entry name" value="5' to 3' exonuclease, C-terminal subdomain"/>
    <property type="match status" value="1"/>
</dbReference>